<evidence type="ECO:0008006" key="4">
    <source>
        <dbReference type="Google" id="ProtNLM"/>
    </source>
</evidence>
<keyword evidence="1" id="KW-0472">Membrane</keyword>
<keyword evidence="1" id="KW-1133">Transmembrane helix</keyword>
<keyword evidence="1" id="KW-0812">Transmembrane</keyword>
<sequence length="158" mass="18585">MIIFGIAFLISQVIILNILKNLSFRDVFILQTTFDPLTFSYIVNKWISRGLIDEYFLHYYFDFIHPFFYASFLGAIISKALMKGIVSAKYSFIVYLPFLAGLFDIFENILHLYMIHKNIFTTEIVVTSAIFTNLKWLLSFFCLLVSLLFMKKRKQLKS</sequence>
<gene>
    <name evidence="2" type="ORF">ACFFH4_16460</name>
</gene>
<protein>
    <recommendedName>
        <fullName evidence="4">Rod shape-determining protein MreD</fullName>
    </recommendedName>
</protein>
<name>A0ABV6NIJ3_9BACI</name>
<evidence type="ECO:0000313" key="2">
    <source>
        <dbReference type="EMBL" id="MFC0560585.1"/>
    </source>
</evidence>
<keyword evidence="3" id="KW-1185">Reference proteome</keyword>
<proteinExistence type="predicted"/>
<evidence type="ECO:0000313" key="3">
    <source>
        <dbReference type="Proteomes" id="UP001589833"/>
    </source>
</evidence>
<accession>A0ABV6NIJ3</accession>
<feature type="transmembrane region" description="Helical" evidence="1">
    <location>
        <begin position="134"/>
        <end position="150"/>
    </location>
</feature>
<dbReference type="EMBL" id="JBHLTR010000031">
    <property type="protein sequence ID" value="MFC0560585.1"/>
    <property type="molecule type" value="Genomic_DNA"/>
</dbReference>
<feature type="transmembrane region" description="Helical" evidence="1">
    <location>
        <begin position="63"/>
        <end position="81"/>
    </location>
</feature>
<reference evidence="2 3" key="1">
    <citation type="submission" date="2024-09" db="EMBL/GenBank/DDBJ databases">
        <authorList>
            <person name="Sun Q."/>
            <person name="Mori K."/>
        </authorList>
    </citation>
    <scope>NUCLEOTIDE SEQUENCE [LARGE SCALE GENOMIC DNA]</scope>
    <source>
        <strain evidence="2 3">NCAIM B.02301</strain>
    </source>
</reference>
<evidence type="ECO:0000256" key="1">
    <source>
        <dbReference type="SAM" id="Phobius"/>
    </source>
</evidence>
<feature type="transmembrane region" description="Helical" evidence="1">
    <location>
        <begin position="93"/>
        <end position="114"/>
    </location>
</feature>
<dbReference type="Proteomes" id="UP001589833">
    <property type="component" value="Unassembled WGS sequence"/>
</dbReference>
<comment type="caution">
    <text evidence="2">The sequence shown here is derived from an EMBL/GenBank/DDBJ whole genome shotgun (WGS) entry which is preliminary data.</text>
</comment>
<organism evidence="2 3">
    <name type="scientific">Halalkalibacter alkalisediminis</name>
    <dbReference type="NCBI Taxonomy" id="935616"/>
    <lineage>
        <taxon>Bacteria</taxon>
        <taxon>Bacillati</taxon>
        <taxon>Bacillota</taxon>
        <taxon>Bacilli</taxon>
        <taxon>Bacillales</taxon>
        <taxon>Bacillaceae</taxon>
        <taxon>Halalkalibacter</taxon>
    </lineage>
</organism>